<gene>
    <name evidence="2" type="ORF">USDA257_c44440</name>
</gene>
<keyword evidence="1" id="KW-0812">Transmembrane</keyword>
<reference evidence="2 3" key="1">
    <citation type="journal article" date="2012" name="J. Bacteriol.">
        <title>Complete genome sequence of the broad-host-range strain Sinorhizobium fredii USDA257.</title>
        <authorList>
            <person name="Schuldes J."/>
            <person name="Rodriguez Orbegoso M."/>
            <person name="Schmeisser C."/>
            <person name="Krishnan H.B."/>
            <person name="Daniel R."/>
            <person name="Streit W.R."/>
        </authorList>
    </citation>
    <scope>NUCLEOTIDE SEQUENCE [LARGE SCALE GENOMIC DNA]</scope>
    <source>
        <strain evidence="2 3">USDA 257</strain>
    </source>
</reference>
<proteinExistence type="predicted"/>
<organism evidence="2 3">
    <name type="scientific">Sinorhizobium fredii (strain USDA 257)</name>
    <dbReference type="NCBI Taxonomy" id="1185652"/>
    <lineage>
        <taxon>Bacteria</taxon>
        <taxon>Pseudomonadati</taxon>
        <taxon>Pseudomonadota</taxon>
        <taxon>Alphaproteobacteria</taxon>
        <taxon>Hyphomicrobiales</taxon>
        <taxon>Rhizobiaceae</taxon>
        <taxon>Sinorhizobium/Ensifer group</taxon>
        <taxon>Sinorhizobium</taxon>
    </lineage>
</organism>
<accession>I3XAS6</accession>
<dbReference type="Proteomes" id="UP000006180">
    <property type="component" value="Chromosome"/>
</dbReference>
<dbReference type="HOGENOM" id="CLU_686765_0_0_5"/>
<keyword evidence="1" id="KW-1133">Transmembrane helix</keyword>
<dbReference type="AlphaFoldDB" id="I3XAS6"/>
<evidence type="ECO:0000313" key="2">
    <source>
        <dbReference type="EMBL" id="AFL52982.1"/>
    </source>
</evidence>
<dbReference type="STRING" id="1185652.USDA257_c44440"/>
<protein>
    <recommendedName>
        <fullName evidence="4">NAD-specific glutamate dehydrogenase</fullName>
    </recommendedName>
</protein>
<feature type="transmembrane region" description="Helical" evidence="1">
    <location>
        <begin position="96"/>
        <end position="119"/>
    </location>
</feature>
<dbReference type="KEGG" id="sfd:USDA257_c44440"/>
<keyword evidence="1" id="KW-0472">Membrane</keyword>
<evidence type="ECO:0008006" key="4">
    <source>
        <dbReference type="Google" id="ProtNLM"/>
    </source>
</evidence>
<sequence length="401" mass="44270">MGTSRLRGSTDFVERQIGQHALAVLLIENDLLRLAENILHGFEIKPPARDFRRLGIGVIDRNEPLRLTLGFLDDAVLVGGRLFTDLRSLTSRLAEYLVGILIGFLEETILVLLGALHLVECVGHFAWRRRVLDRNRVHRDAGTIGIHGRLDRVLDVGSDRLTVVAEDVLRRATADDLAHGAFGHLLQRVGRVLDVEEIGLRIGDREQHGELHIDDILVAAQHQARTRLGADAATDIELLLRHLDDLDGLKRPEVIVQARHGDFLLRLAEPHFDAAFIRLDGVDRIEQQEADDQQADDDEDAAVEAARNHVLQLILAATDDLFQIRRPASAAARLIPLTPWPLIAAAAPRAAAAILIAPGHQNLSSKKILSLNAPQICGRSRRDPVIGIMCIAFNAIRASSR</sequence>
<name>I3XAS6_SINF2</name>
<evidence type="ECO:0000256" key="1">
    <source>
        <dbReference type="SAM" id="Phobius"/>
    </source>
</evidence>
<evidence type="ECO:0000313" key="3">
    <source>
        <dbReference type="Proteomes" id="UP000006180"/>
    </source>
</evidence>
<dbReference type="EMBL" id="CP003563">
    <property type="protein sequence ID" value="AFL52982.1"/>
    <property type="molecule type" value="Genomic_DNA"/>
</dbReference>